<name>A0ABC8V110_9AQUA</name>
<reference evidence="1 2" key="1">
    <citation type="submission" date="2024-02" db="EMBL/GenBank/DDBJ databases">
        <authorList>
            <person name="Vignale AGUSTIN F."/>
            <person name="Sosa J E."/>
            <person name="Modenutti C."/>
        </authorList>
    </citation>
    <scope>NUCLEOTIDE SEQUENCE [LARGE SCALE GENOMIC DNA]</scope>
</reference>
<organism evidence="1 2">
    <name type="scientific">Ilex paraguariensis</name>
    <name type="common">yerba mate</name>
    <dbReference type="NCBI Taxonomy" id="185542"/>
    <lineage>
        <taxon>Eukaryota</taxon>
        <taxon>Viridiplantae</taxon>
        <taxon>Streptophyta</taxon>
        <taxon>Embryophyta</taxon>
        <taxon>Tracheophyta</taxon>
        <taxon>Spermatophyta</taxon>
        <taxon>Magnoliopsida</taxon>
        <taxon>eudicotyledons</taxon>
        <taxon>Gunneridae</taxon>
        <taxon>Pentapetalae</taxon>
        <taxon>asterids</taxon>
        <taxon>campanulids</taxon>
        <taxon>Aquifoliales</taxon>
        <taxon>Aquifoliaceae</taxon>
        <taxon>Ilex</taxon>
    </lineage>
</organism>
<dbReference type="AlphaFoldDB" id="A0ABC8V110"/>
<evidence type="ECO:0000313" key="2">
    <source>
        <dbReference type="Proteomes" id="UP001642360"/>
    </source>
</evidence>
<sequence>MRIIIQNRSFDPLESTFSLHYLKQKIDLFELANLLDCLKKQLDFPGLSPLEHCLKRQLDLLRLVVLVLVHSLQQQLDTLLVHYWNQTVSSTVLALSSMVKMEVATLVASDDAFDSGATLVVRRTVRPAGFTE</sequence>
<evidence type="ECO:0000313" key="1">
    <source>
        <dbReference type="EMBL" id="CAK9186589.1"/>
    </source>
</evidence>
<protein>
    <submittedName>
        <fullName evidence="1">Uncharacterized protein</fullName>
    </submittedName>
</protein>
<dbReference type="EMBL" id="CAUOFW020009613">
    <property type="protein sequence ID" value="CAK9186589.1"/>
    <property type="molecule type" value="Genomic_DNA"/>
</dbReference>
<gene>
    <name evidence="1" type="ORF">ILEXP_LOCUS57082</name>
</gene>
<dbReference type="Proteomes" id="UP001642360">
    <property type="component" value="Unassembled WGS sequence"/>
</dbReference>
<accession>A0ABC8V110</accession>
<keyword evidence="2" id="KW-1185">Reference proteome</keyword>
<proteinExistence type="predicted"/>
<comment type="caution">
    <text evidence="1">The sequence shown here is derived from an EMBL/GenBank/DDBJ whole genome shotgun (WGS) entry which is preliminary data.</text>
</comment>